<feature type="transmembrane region" description="Helical" evidence="7">
    <location>
        <begin position="61"/>
        <end position="79"/>
    </location>
</feature>
<organism evidence="10 11">
    <name type="scientific">Nesterenkonia aurantiaca</name>
    <dbReference type="NCBI Taxonomy" id="1436010"/>
    <lineage>
        <taxon>Bacteria</taxon>
        <taxon>Bacillati</taxon>
        <taxon>Actinomycetota</taxon>
        <taxon>Actinomycetes</taxon>
        <taxon>Micrococcales</taxon>
        <taxon>Micrococcaceae</taxon>
        <taxon>Nesterenkonia</taxon>
    </lineage>
</organism>
<dbReference type="GO" id="GO:0005524">
    <property type="term" value="F:ATP binding"/>
    <property type="evidence" value="ECO:0007669"/>
    <property type="project" value="UniProtKB-KW"/>
</dbReference>
<keyword evidence="11" id="KW-1185">Reference proteome</keyword>
<feature type="transmembrane region" description="Helical" evidence="7">
    <location>
        <begin position="280"/>
        <end position="299"/>
    </location>
</feature>
<dbReference type="SUPFAM" id="SSF52540">
    <property type="entry name" value="P-loop containing nucleoside triphosphate hydrolases"/>
    <property type="match status" value="1"/>
</dbReference>
<evidence type="ECO:0000256" key="4">
    <source>
        <dbReference type="ARBA" id="ARBA00022840"/>
    </source>
</evidence>
<evidence type="ECO:0000313" key="10">
    <source>
        <dbReference type="EMBL" id="TDS86933.1"/>
    </source>
</evidence>
<evidence type="ECO:0000256" key="1">
    <source>
        <dbReference type="ARBA" id="ARBA00004651"/>
    </source>
</evidence>
<dbReference type="Gene3D" id="1.20.1560.10">
    <property type="entry name" value="ABC transporter type 1, transmembrane domain"/>
    <property type="match status" value="1"/>
</dbReference>
<reference evidence="10 11" key="1">
    <citation type="submission" date="2019-03" db="EMBL/GenBank/DDBJ databases">
        <title>Genomic Encyclopedia of Type Strains, Phase III (KMG-III): the genomes of soil and plant-associated and newly described type strains.</title>
        <authorList>
            <person name="Whitman W."/>
        </authorList>
    </citation>
    <scope>NUCLEOTIDE SEQUENCE [LARGE SCALE GENOMIC DNA]</scope>
    <source>
        <strain evidence="10 11">DSM 27373</strain>
    </source>
</reference>
<protein>
    <submittedName>
        <fullName evidence="10">ABC-type multidrug transport system fused ATPase/permease subunit</fullName>
    </submittedName>
</protein>
<dbReference type="PANTHER" id="PTHR43394">
    <property type="entry name" value="ATP-DEPENDENT PERMEASE MDL1, MITOCHONDRIAL"/>
    <property type="match status" value="1"/>
</dbReference>
<dbReference type="CDD" id="cd03228">
    <property type="entry name" value="ABCC_MRP_Like"/>
    <property type="match status" value="1"/>
</dbReference>
<comment type="subcellular location">
    <subcellularLocation>
        <location evidence="1">Cell membrane</location>
        <topology evidence="1">Multi-pass membrane protein</topology>
    </subcellularLocation>
</comment>
<dbReference type="Pfam" id="PF00005">
    <property type="entry name" value="ABC_tran"/>
    <property type="match status" value="1"/>
</dbReference>
<dbReference type="InterPro" id="IPR036640">
    <property type="entry name" value="ABC1_TM_sf"/>
</dbReference>
<comment type="caution">
    <text evidence="10">The sequence shown here is derived from an EMBL/GenBank/DDBJ whole genome shotgun (WGS) entry which is preliminary data.</text>
</comment>
<dbReference type="EMBL" id="SOAN01000002">
    <property type="protein sequence ID" value="TDS86933.1"/>
    <property type="molecule type" value="Genomic_DNA"/>
</dbReference>
<dbReference type="InterPro" id="IPR011527">
    <property type="entry name" value="ABC1_TM_dom"/>
</dbReference>
<keyword evidence="6 7" id="KW-0472">Membrane</keyword>
<dbReference type="PROSITE" id="PS50929">
    <property type="entry name" value="ABC_TM1F"/>
    <property type="match status" value="1"/>
</dbReference>
<dbReference type="InterPro" id="IPR003593">
    <property type="entry name" value="AAA+_ATPase"/>
</dbReference>
<evidence type="ECO:0000256" key="3">
    <source>
        <dbReference type="ARBA" id="ARBA00022741"/>
    </source>
</evidence>
<dbReference type="Pfam" id="PF00664">
    <property type="entry name" value="ABC_membrane"/>
    <property type="match status" value="1"/>
</dbReference>
<evidence type="ECO:0000256" key="6">
    <source>
        <dbReference type="ARBA" id="ARBA00023136"/>
    </source>
</evidence>
<sequence>MIHPSSPNAFFSLLPVLRAERRGMITSYLIGTASALTLTAIVVLTAWAVGHAIVEASPPGPTMWVTLIGLVLARTILTWREMDISHALAYRVLARLRMALFDSYSHSVPARRREHSGETASVVMDDIEKLEFFYAHTLARIATSLTVFLTTLFTATLLLPEAGLVMTIGAITIAASVLLGRRSMRDLGAKEQLFRNQLSTELVDALGALREVLSFGLIRPITAEALATTDRATAISRRRALLAELITAIRDLTVTAVMMGVIATSASAAGLFSDPNEPRFTAAALPALIALSLAGVTAVTEATTTVTQLHPLTASADRVAHGIQRPPAVDRSPGSKSLPSGPLGLRFKHVSFSYDDQTDVLSSWSAEVTAGEHVGIAGPSGSGKSTVITLAARLWDPTHGSIELVPRSGAEISLRNIEDPCLRKAIAVVDQDATLFHGTVRENLLRGADPIRDAELLAVLDRVKALEWVTLEDHIGQNGLRLSGGQQARLCLARALIRRPKILLIDEVTASLDSETERIISNVIADYEGTVLVASHRSETLQRLDRVLHLPPSR</sequence>
<evidence type="ECO:0000259" key="8">
    <source>
        <dbReference type="PROSITE" id="PS50893"/>
    </source>
</evidence>
<dbReference type="GO" id="GO:0005886">
    <property type="term" value="C:plasma membrane"/>
    <property type="evidence" value="ECO:0007669"/>
    <property type="project" value="UniProtKB-SubCell"/>
</dbReference>
<dbReference type="SUPFAM" id="SSF90123">
    <property type="entry name" value="ABC transporter transmembrane region"/>
    <property type="match status" value="1"/>
</dbReference>
<feature type="domain" description="ABC transporter" evidence="8">
    <location>
        <begin position="345"/>
        <end position="554"/>
    </location>
</feature>
<dbReference type="GO" id="GO:0015421">
    <property type="term" value="F:ABC-type oligopeptide transporter activity"/>
    <property type="evidence" value="ECO:0007669"/>
    <property type="project" value="TreeGrafter"/>
</dbReference>
<gene>
    <name evidence="10" type="ORF">EV640_102228</name>
</gene>
<dbReference type="SMART" id="SM00382">
    <property type="entry name" value="AAA"/>
    <property type="match status" value="1"/>
</dbReference>
<dbReference type="Proteomes" id="UP000294506">
    <property type="component" value="Unassembled WGS sequence"/>
</dbReference>
<dbReference type="InterPro" id="IPR017871">
    <property type="entry name" value="ABC_transporter-like_CS"/>
</dbReference>
<keyword evidence="3" id="KW-0547">Nucleotide-binding</keyword>
<dbReference type="InterPro" id="IPR039421">
    <property type="entry name" value="Type_1_exporter"/>
</dbReference>
<feature type="transmembrane region" description="Helical" evidence="7">
    <location>
        <begin position="138"/>
        <end position="158"/>
    </location>
</feature>
<feature type="transmembrane region" description="Helical" evidence="7">
    <location>
        <begin position="28"/>
        <end position="49"/>
    </location>
</feature>
<dbReference type="PANTHER" id="PTHR43394:SF1">
    <property type="entry name" value="ATP-BINDING CASSETTE SUB-FAMILY B MEMBER 10, MITOCHONDRIAL"/>
    <property type="match status" value="1"/>
</dbReference>
<feature type="transmembrane region" description="Helical" evidence="7">
    <location>
        <begin position="241"/>
        <end position="268"/>
    </location>
</feature>
<dbReference type="AlphaFoldDB" id="A0A4R7G620"/>
<name>A0A4R7G620_9MICC</name>
<feature type="domain" description="ABC transmembrane type-1" evidence="9">
    <location>
        <begin position="29"/>
        <end position="309"/>
    </location>
</feature>
<evidence type="ECO:0000313" key="11">
    <source>
        <dbReference type="Proteomes" id="UP000294506"/>
    </source>
</evidence>
<feature type="transmembrane region" description="Helical" evidence="7">
    <location>
        <begin position="164"/>
        <end position="180"/>
    </location>
</feature>
<dbReference type="Gene3D" id="3.40.50.300">
    <property type="entry name" value="P-loop containing nucleotide triphosphate hydrolases"/>
    <property type="match status" value="1"/>
</dbReference>
<keyword evidence="2 7" id="KW-0812">Transmembrane</keyword>
<dbReference type="PROSITE" id="PS50893">
    <property type="entry name" value="ABC_TRANSPORTER_2"/>
    <property type="match status" value="1"/>
</dbReference>
<proteinExistence type="predicted"/>
<evidence type="ECO:0000259" key="9">
    <source>
        <dbReference type="PROSITE" id="PS50929"/>
    </source>
</evidence>
<evidence type="ECO:0000256" key="7">
    <source>
        <dbReference type="SAM" id="Phobius"/>
    </source>
</evidence>
<evidence type="ECO:0000256" key="5">
    <source>
        <dbReference type="ARBA" id="ARBA00022989"/>
    </source>
</evidence>
<dbReference type="InterPro" id="IPR027417">
    <property type="entry name" value="P-loop_NTPase"/>
</dbReference>
<evidence type="ECO:0000256" key="2">
    <source>
        <dbReference type="ARBA" id="ARBA00022692"/>
    </source>
</evidence>
<accession>A0A4R7G620</accession>
<dbReference type="InterPro" id="IPR003439">
    <property type="entry name" value="ABC_transporter-like_ATP-bd"/>
</dbReference>
<keyword evidence="4" id="KW-0067">ATP-binding</keyword>
<dbReference type="GO" id="GO:0016887">
    <property type="term" value="F:ATP hydrolysis activity"/>
    <property type="evidence" value="ECO:0007669"/>
    <property type="project" value="InterPro"/>
</dbReference>
<keyword evidence="5 7" id="KW-1133">Transmembrane helix</keyword>
<dbReference type="PROSITE" id="PS00211">
    <property type="entry name" value="ABC_TRANSPORTER_1"/>
    <property type="match status" value="1"/>
</dbReference>